<comment type="caution">
    <text evidence="1">The sequence shown here is derived from an EMBL/GenBank/DDBJ whole genome shotgun (WGS) entry which is preliminary data.</text>
</comment>
<dbReference type="Gene3D" id="2.30.42.10">
    <property type="match status" value="1"/>
</dbReference>
<evidence type="ECO:0008006" key="3">
    <source>
        <dbReference type="Google" id="ProtNLM"/>
    </source>
</evidence>
<dbReference type="SUPFAM" id="SSF50156">
    <property type="entry name" value="PDZ domain-like"/>
    <property type="match status" value="1"/>
</dbReference>
<dbReference type="Proteomes" id="UP000523079">
    <property type="component" value="Unassembled WGS sequence"/>
</dbReference>
<protein>
    <recommendedName>
        <fullName evidence="3">Right handed beta helix region</fullName>
    </recommendedName>
</protein>
<sequence length="776" mass="83885">MPSTTLQAAPPGGRLERTEHPTLADALAAAVATRRRTPDAVLRFELAEGVHRLPESLLVRAELSGVAGSPIVLTSAAGARAVISGSVVHPAPWRPFRDGLWVSELDGDVGVDQLWLDDARQVRARYPDHEPGRSPFGGTAADALAPERVRRWSHPEEAEVHALHAFRWGSVFARVTGVGADGAAELGPFTANNRVTAPDPDALHAELRYVENVFEELDAPGEWFHDRREGLLYLYPPDGLDPNEHRVELTGLVDLVRLVGAAGAPLHDVLVERLAFTHSARTVLRAEERLLRSDWALSRTGALLLEHTVEIAVRDCDFTDLGGNGVMISGDNAAAEVSGCLFADLGGSAVHLAGRVEAVRSPVVGYHAALEVDAIDRTTGPRTTDHPRDCRVHDNLITRIGTADLQAAGVGVDIAARVTVSHNSIYQVPRAGINVGTGNFGGHLIEHNDVFDTVLETNDHGSFNSWGRDRYWHPDLQEMRRRVAAEPELALLDAVESVVIRRNRWRTDNGFDVDLDDGSSNYVISENLLLRGGLKLREGFRRIVTNNVIINNGLHPHVSFPASGDVFARNIVMGPYQPIQVEQWTDDFDHNLFTSEHALADARALGSDAHSVAGDPEFLDAAAGDFRLAPTSPARALGFVDLPREFGVLSPRLRRLARTPEIPALLAGTGTESGAHHELAGATIKSLETLAEQSAVGADASGALVVAVAPGCLAAEAGLQPWDVIRSVDVGGTVFVVHDAATLLTLYASHRWHGRLSLDVLRDHRTIRLELPYETS</sequence>
<dbReference type="RefSeq" id="WP_182559066.1">
    <property type="nucleotide sequence ID" value="NZ_JACGWT010000002.1"/>
</dbReference>
<gene>
    <name evidence="1" type="ORF">FHX74_001046</name>
</gene>
<dbReference type="InterPro" id="IPR011050">
    <property type="entry name" value="Pectin_lyase_fold/virulence"/>
</dbReference>
<dbReference type="PANTHER" id="PTHR36453:SF1">
    <property type="entry name" value="RIGHT HANDED BETA HELIX DOMAIN-CONTAINING PROTEIN"/>
    <property type="match status" value="1"/>
</dbReference>
<keyword evidence="2" id="KW-1185">Reference proteome</keyword>
<name>A0A7W3P500_9ACTN</name>
<dbReference type="AlphaFoldDB" id="A0A7W3P500"/>
<dbReference type="InterPro" id="IPR036034">
    <property type="entry name" value="PDZ_sf"/>
</dbReference>
<reference evidence="1 2" key="1">
    <citation type="submission" date="2020-07" db="EMBL/GenBank/DDBJ databases">
        <title>Sequencing the genomes of 1000 actinobacteria strains.</title>
        <authorList>
            <person name="Klenk H.-P."/>
        </authorList>
    </citation>
    <scope>NUCLEOTIDE SEQUENCE [LARGE SCALE GENOMIC DNA]</scope>
    <source>
        <strain evidence="1 2">DSM 100723</strain>
    </source>
</reference>
<evidence type="ECO:0000313" key="1">
    <source>
        <dbReference type="EMBL" id="MBA8793441.1"/>
    </source>
</evidence>
<dbReference type="SUPFAM" id="SSF51126">
    <property type="entry name" value="Pectin lyase-like"/>
    <property type="match status" value="1"/>
</dbReference>
<dbReference type="PANTHER" id="PTHR36453">
    <property type="entry name" value="SECRETED PROTEIN-RELATED"/>
    <property type="match status" value="1"/>
</dbReference>
<evidence type="ECO:0000313" key="2">
    <source>
        <dbReference type="Proteomes" id="UP000523079"/>
    </source>
</evidence>
<dbReference type="Gene3D" id="2.160.20.10">
    <property type="entry name" value="Single-stranded right-handed beta-helix, Pectin lyase-like"/>
    <property type="match status" value="1"/>
</dbReference>
<dbReference type="EMBL" id="JACGWT010000002">
    <property type="protein sequence ID" value="MBA8793441.1"/>
    <property type="molecule type" value="Genomic_DNA"/>
</dbReference>
<dbReference type="SMART" id="SM00710">
    <property type="entry name" value="PbH1"/>
    <property type="match status" value="4"/>
</dbReference>
<accession>A0A7W3P500</accession>
<dbReference type="InterPro" id="IPR012334">
    <property type="entry name" value="Pectin_lyas_fold"/>
</dbReference>
<organism evidence="1 2">
    <name type="scientific">Microlunatus kandeliicorticis</name>
    <dbReference type="NCBI Taxonomy" id="1759536"/>
    <lineage>
        <taxon>Bacteria</taxon>
        <taxon>Bacillati</taxon>
        <taxon>Actinomycetota</taxon>
        <taxon>Actinomycetes</taxon>
        <taxon>Propionibacteriales</taxon>
        <taxon>Propionibacteriaceae</taxon>
        <taxon>Microlunatus</taxon>
    </lineage>
</organism>
<proteinExistence type="predicted"/>
<dbReference type="InterPro" id="IPR006626">
    <property type="entry name" value="PbH1"/>
</dbReference>